<evidence type="ECO:0000313" key="3">
    <source>
        <dbReference type="EMBL" id="BCN29509.1"/>
    </source>
</evidence>
<accession>A0A7R7IC42</accession>
<feature type="domain" description="BIG2" evidence="2">
    <location>
        <begin position="1298"/>
        <end position="1374"/>
    </location>
</feature>
<keyword evidence="4" id="KW-1185">Reference proteome</keyword>
<proteinExistence type="predicted"/>
<feature type="domain" description="BIG2" evidence="2">
    <location>
        <begin position="1202"/>
        <end position="1279"/>
    </location>
</feature>
<protein>
    <recommendedName>
        <fullName evidence="2">BIG2 domain-containing protein</fullName>
    </recommendedName>
</protein>
<dbReference type="KEGG" id="ahb:bsdtb5_08040"/>
<gene>
    <name evidence="3" type="ORF">bsdtb5_08040</name>
</gene>
<dbReference type="Proteomes" id="UP000595897">
    <property type="component" value="Chromosome"/>
</dbReference>
<organism evidence="3 4">
    <name type="scientific">Anaeromicropila herbilytica</name>
    <dbReference type="NCBI Taxonomy" id="2785025"/>
    <lineage>
        <taxon>Bacteria</taxon>
        <taxon>Bacillati</taxon>
        <taxon>Bacillota</taxon>
        <taxon>Clostridia</taxon>
        <taxon>Lachnospirales</taxon>
        <taxon>Lachnospiraceae</taxon>
        <taxon>Anaeromicropila</taxon>
    </lineage>
</organism>
<dbReference type="PANTHER" id="PTHR45615">
    <property type="entry name" value="MYOSIN HEAVY CHAIN, NON-MUSCLE"/>
    <property type="match status" value="1"/>
</dbReference>
<dbReference type="GO" id="GO:0019905">
    <property type="term" value="F:syntaxin binding"/>
    <property type="evidence" value="ECO:0007669"/>
    <property type="project" value="InterPro"/>
</dbReference>
<dbReference type="Gene3D" id="2.60.40.1080">
    <property type="match status" value="2"/>
</dbReference>
<sequence>MNNNLVYNMLTSYRKELKMRMKKRKLISMILVVVLTICPVGVGGKEVKAATGTVITSANGLNTYSISHSNIKEIDITNLGSNAQINIGASGYSINYGTDISFTPDSTSAYVIKGNNSTVKLSISQVSNITVYFVDAAIGSISTYNANTNFVICGTLNMQQGFNPNSPSNGYYSFNLTGFGTKDDSKIISGSGALINTSTNNVSVSNLDIRLVGSSETSLRAYNKAVVTNCNIYADNTILNSNQIYGSYSNCNISGVTLMSGASVSNSIIKDGTINGTFSASNSVITNVMMYRLRDYDDNLVLTDTYISGKIYTNSHSFGGKKTIQAIRSTMLFGESDGSQYYWNTATIDHSSIYSVSNSGIKPAVTNVNVDGNNVFVKRFRISGHNNEDVLVDFKDGDDPIPLKTDASGYLYLYLPSGATSISVEIVSSKDIYDTTFPAVTADSSSTIALAQNGNADTTQLQSQIEQLKKEISDLQNQLNSVNSKLTDAQQEITNLTKDNQDLSNSLADTQKKMNELVQEKSNLQKELDAANQTITDLQQQLSNKDSDIANLTEKVKGLQDTITNLTNQNNALQSQVDSYVSLLNDIKNSLGVGSYDDILDAINQLKQQISNLQQTNKELNNQLVDANTHINDWKNKFDQLKADKDVSDSELQVALEKISNLQNQRDELQSQVDSLNTVITELNKKIQDLEAQVTSKDISILDLQKQIVDAVALIQDKDSKIHDLESQISNLSNDINELKDLLSEIRDELGVSDNKDVIKAIQDLKDSVTNKVNENTELQNHISKIESLLVEEKKKSDSLSNLLDQLKGLVNANTDEDIANKVKDLQQQLLDANQKIAQLTQDKNDLVSTMSTMQTKINELTNQVAELEELLKTNGTDVQKRIEELQNKVIELENQNVDLKDSIQQLETKVTDMTKINQELQKQIDYLQALLDTANMTIEQLRNELANQIAANKTLTDENTTLKNEVESLKKKVKELEQKETTSAPSEPISNPGDVTIKENDSIAKEVTEKVINDVVVQEGWEFSDNPTSGWNSTLDVSESNAEGIYTFFNHDSSASLLSTKAHILSSKKEHVFYARKVGNDKVVYICSYVIKDNEIVTSFKSTNKVITLNYEEDNTYDITVPSSVVFSVSANYGNNKEKGIYYQVVNKDSDFDPDGSWLPVENNKINLAKVKEACRVYIKYVDNNGNFVVDKTAGFKPKEKTETPTFAMHKVLIKGYRFNLNMNNISKVNNSMITYNSSNKKVASVDNNGSIVAKSKGRADITVEVKAKNYTYKAVINVTVRDDIQTKFYNLKNEKAFTTVTTNDPVLVIYKLLKEGKQTKLKLSGYDSVSYVSSDPTIAAVSKNGTIIGKKKGFTTITVIAVKDNVKYAYQIVVRVKDATKNENINEYLYY</sequence>
<evidence type="ECO:0000256" key="1">
    <source>
        <dbReference type="SAM" id="MobiDB-lite"/>
    </source>
</evidence>
<dbReference type="EMBL" id="AP024169">
    <property type="protein sequence ID" value="BCN29509.1"/>
    <property type="molecule type" value="Genomic_DNA"/>
</dbReference>
<dbReference type="InterPro" id="IPR026183">
    <property type="entry name" value="Taxilin_fam"/>
</dbReference>
<evidence type="ECO:0000313" key="4">
    <source>
        <dbReference type="Proteomes" id="UP000595897"/>
    </source>
</evidence>
<dbReference type="InterPro" id="IPR003343">
    <property type="entry name" value="Big_2"/>
</dbReference>
<evidence type="ECO:0000259" key="2">
    <source>
        <dbReference type="SMART" id="SM00635"/>
    </source>
</evidence>
<dbReference type="Gene3D" id="1.10.287.1490">
    <property type="match status" value="2"/>
</dbReference>
<dbReference type="SUPFAM" id="SSF57997">
    <property type="entry name" value="Tropomyosin"/>
    <property type="match status" value="3"/>
</dbReference>
<dbReference type="Pfam" id="PF02368">
    <property type="entry name" value="Big_2"/>
    <property type="match status" value="2"/>
</dbReference>
<name>A0A7R7IC42_9FIRM</name>
<dbReference type="PANTHER" id="PTHR45615:SF80">
    <property type="entry name" value="GRIP DOMAIN-CONTAINING PROTEIN"/>
    <property type="match status" value="1"/>
</dbReference>
<dbReference type="Gene3D" id="1.20.5.170">
    <property type="match status" value="1"/>
</dbReference>
<dbReference type="SUPFAM" id="SSF49373">
    <property type="entry name" value="Invasin/intimin cell-adhesion fragments"/>
    <property type="match status" value="2"/>
</dbReference>
<reference evidence="3 4" key="1">
    <citation type="submission" date="2020-11" db="EMBL/GenBank/DDBJ databases">
        <title>Draft genome sequencing of a Lachnospiraceae strain isolated from anoxic soil subjected to BSD treatment.</title>
        <authorList>
            <person name="Uek A."/>
            <person name="Tonouchi A."/>
        </authorList>
    </citation>
    <scope>NUCLEOTIDE SEQUENCE [LARGE SCALE GENOMIC DNA]</scope>
    <source>
        <strain evidence="3 4">TB5</strain>
    </source>
</reference>
<dbReference type="Pfam" id="PF09728">
    <property type="entry name" value="Taxilin"/>
    <property type="match status" value="1"/>
</dbReference>
<dbReference type="InterPro" id="IPR008964">
    <property type="entry name" value="Invasin/intimin_cell_adhesion"/>
</dbReference>
<feature type="region of interest" description="Disordered" evidence="1">
    <location>
        <begin position="975"/>
        <end position="997"/>
    </location>
</feature>
<dbReference type="SMART" id="SM00635">
    <property type="entry name" value="BID_2"/>
    <property type="match status" value="2"/>
</dbReference>